<sequence length="402" mass="43712">MRRHCSMLLRGASFQRASGSLLDADARDRKGGLVDVQLREFASAAVAVSREVRRLLEGRRRKSGAGGDGDATSVSSQGESKGVRSTGVGLFQGGVKTASTQSDVEHVKLSKVCAEKGLCSAREAEDFIDLGLVSLDGGTVRRNVLVPRIDSSAASVALLPRAQRIQASKMTVLLNKPLYYASCDAKQGQPLARHLLKREHRDPGMTTREDPGRAKKLHVCGKLDVLSSGLLVFSQDGRIATLLNDAGGPIEFEYEVLFSFVGTFRSEVLSLLCHGLSLDGEDLLPCEVELLELHQGGEHREAREVGRDSSGEGGKEGERKGGFSFAGAEWRETVSTVGAGEGEGQGLLRVVTRENRRDQLRRMLGLAGLEARRVHRKRIGQIECETLPMGKWRLLRPDETFL</sequence>
<accession>A0A0G4G1S0</accession>
<dbReference type="GO" id="GO:0003723">
    <property type="term" value="F:RNA binding"/>
    <property type="evidence" value="ECO:0007669"/>
    <property type="project" value="UniProtKB-KW"/>
</dbReference>
<organism evidence="5">
    <name type="scientific">Chromera velia CCMP2878</name>
    <dbReference type="NCBI Taxonomy" id="1169474"/>
    <lineage>
        <taxon>Eukaryota</taxon>
        <taxon>Sar</taxon>
        <taxon>Alveolata</taxon>
        <taxon>Colpodellida</taxon>
        <taxon>Chromeraceae</taxon>
        <taxon>Chromera</taxon>
    </lineage>
</organism>
<dbReference type="Gene3D" id="3.10.290.10">
    <property type="entry name" value="RNA-binding S4 domain"/>
    <property type="match status" value="1"/>
</dbReference>
<evidence type="ECO:0000256" key="1">
    <source>
        <dbReference type="ARBA" id="ARBA00023235"/>
    </source>
</evidence>
<reference evidence="5" key="1">
    <citation type="submission" date="2014-11" db="EMBL/GenBank/DDBJ databases">
        <authorList>
            <person name="Otto D Thomas"/>
            <person name="Naeem Raeece"/>
        </authorList>
    </citation>
    <scope>NUCLEOTIDE SEQUENCE</scope>
</reference>
<dbReference type="Gene3D" id="3.30.2350.10">
    <property type="entry name" value="Pseudouridine synthase"/>
    <property type="match status" value="1"/>
</dbReference>
<dbReference type="InterPro" id="IPR036986">
    <property type="entry name" value="S4_RNA-bd_sf"/>
</dbReference>
<keyword evidence="2" id="KW-0694">RNA-binding</keyword>
<evidence type="ECO:0000259" key="4">
    <source>
        <dbReference type="Pfam" id="PF00849"/>
    </source>
</evidence>
<evidence type="ECO:0000313" key="5">
    <source>
        <dbReference type="EMBL" id="CEM21835.1"/>
    </source>
</evidence>
<dbReference type="PANTHER" id="PTHR47683">
    <property type="entry name" value="PSEUDOURIDINE SYNTHASE FAMILY PROTEIN-RELATED"/>
    <property type="match status" value="1"/>
</dbReference>
<dbReference type="SUPFAM" id="SSF55120">
    <property type="entry name" value="Pseudouridine synthase"/>
    <property type="match status" value="1"/>
</dbReference>
<dbReference type="PhylomeDB" id="A0A0G4G1S0"/>
<evidence type="ECO:0000256" key="3">
    <source>
        <dbReference type="SAM" id="MobiDB-lite"/>
    </source>
</evidence>
<feature type="region of interest" description="Disordered" evidence="3">
    <location>
        <begin position="59"/>
        <end position="85"/>
    </location>
</feature>
<keyword evidence="1" id="KW-0413">Isomerase</keyword>
<protein>
    <recommendedName>
        <fullName evidence="4">Pseudouridine synthase RsuA/RluA-like domain-containing protein</fullName>
    </recommendedName>
</protein>
<dbReference type="InterPro" id="IPR006145">
    <property type="entry name" value="PsdUridine_synth_RsuA/RluA"/>
</dbReference>
<dbReference type="PROSITE" id="PS50889">
    <property type="entry name" value="S4"/>
    <property type="match status" value="1"/>
</dbReference>
<evidence type="ECO:0000256" key="2">
    <source>
        <dbReference type="PROSITE-ProRule" id="PRU00182"/>
    </source>
</evidence>
<dbReference type="EMBL" id="CDMZ01000806">
    <property type="protein sequence ID" value="CEM21835.1"/>
    <property type="molecule type" value="Genomic_DNA"/>
</dbReference>
<dbReference type="VEuPathDB" id="CryptoDB:Cvel_4055"/>
<dbReference type="GO" id="GO:0001522">
    <property type="term" value="P:pseudouridine synthesis"/>
    <property type="evidence" value="ECO:0007669"/>
    <property type="project" value="InterPro"/>
</dbReference>
<name>A0A0G4G1S0_9ALVE</name>
<dbReference type="InterPro" id="IPR020103">
    <property type="entry name" value="PsdUridine_synth_cat_dom_sf"/>
</dbReference>
<feature type="region of interest" description="Disordered" evidence="3">
    <location>
        <begin position="299"/>
        <end position="322"/>
    </location>
</feature>
<dbReference type="GO" id="GO:0009982">
    <property type="term" value="F:pseudouridine synthase activity"/>
    <property type="evidence" value="ECO:0007669"/>
    <property type="project" value="InterPro"/>
</dbReference>
<dbReference type="PANTHER" id="PTHR47683:SF2">
    <property type="entry name" value="RNA-BINDING S4 DOMAIN-CONTAINING PROTEIN"/>
    <property type="match status" value="1"/>
</dbReference>
<dbReference type="Pfam" id="PF00849">
    <property type="entry name" value="PseudoU_synth_2"/>
    <property type="match status" value="1"/>
</dbReference>
<dbReference type="AlphaFoldDB" id="A0A0G4G1S0"/>
<proteinExistence type="predicted"/>
<gene>
    <name evidence="5" type="ORF">Cvel_4055</name>
</gene>
<feature type="domain" description="Pseudouridine synthase RsuA/RluA-like" evidence="4">
    <location>
        <begin position="172"/>
        <end position="364"/>
    </location>
</feature>
<feature type="compositionally biased region" description="Basic and acidic residues" evidence="3">
    <location>
        <begin position="299"/>
        <end position="321"/>
    </location>
</feature>
<dbReference type="InterPro" id="IPR050343">
    <property type="entry name" value="RsuA_PseudoU_synthase"/>
</dbReference>